<proteinExistence type="predicted"/>
<name>A0A843VGB4_COLES</name>
<keyword evidence="4" id="KW-1185">Reference proteome</keyword>
<protein>
    <submittedName>
        <fullName evidence="3">Uncharacterized protein</fullName>
    </submittedName>
</protein>
<keyword evidence="2" id="KW-0812">Transmembrane</keyword>
<organism evidence="3 4">
    <name type="scientific">Colocasia esculenta</name>
    <name type="common">Wild taro</name>
    <name type="synonym">Arum esculentum</name>
    <dbReference type="NCBI Taxonomy" id="4460"/>
    <lineage>
        <taxon>Eukaryota</taxon>
        <taxon>Viridiplantae</taxon>
        <taxon>Streptophyta</taxon>
        <taxon>Embryophyta</taxon>
        <taxon>Tracheophyta</taxon>
        <taxon>Spermatophyta</taxon>
        <taxon>Magnoliopsida</taxon>
        <taxon>Liliopsida</taxon>
        <taxon>Araceae</taxon>
        <taxon>Aroideae</taxon>
        <taxon>Colocasieae</taxon>
        <taxon>Colocasia</taxon>
    </lineage>
</organism>
<evidence type="ECO:0000256" key="1">
    <source>
        <dbReference type="SAM" id="MobiDB-lite"/>
    </source>
</evidence>
<keyword evidence="2" id="KW-0472">Membrane</keyword>
<feature type="transmembrane region" description="Helical" evidence="2">
    <location>
        <begin position="110"/>
        <end position="132"/>
    </location>
</feature>
<feature type="region of interest" description="Disordered" evidence="1">
    <location>
        <begin position="161"/>
        <end position="184"/>
    </location>
</feature>
<evidence type="ECO:0000313" key="3">
    <source>
        <dbReference type="EMBL" id="MQL95701.1"/>
    </source>
</evidence>
<comment type="caution">
    <text evidence="3">The sequence shown here is derived from an EMBL/GenBank/DDBJ whole genome shotgun (WGS) entry which is preliminary data.</text>
</comment>
<sequence length="184" mass="20306">MGKPVATGFVWRHTWPSRSCRGGGGRRVLVTPSRGDATTFLTDLTAIPSVRTVLSGVRFDRFWGRSMGGHRDMVAMPTGVVTWLLSRRADPSRLGAHRFKTEGCAPFPSLSLSFLFFLLLPLPSCLVFSGGFRCSWRGSDIYTVQGTCSWCLERGGGGHSDMKAPTGETSQQRQGTCREEEMRR</sequence>
<evidence type="ECO:0000256" key="2">
    <source>
        <dbReference type="SAM" id="Phobius"/>
    </source>
</evidence>
<accession>A0A843VGB4</accession>
<dbReference type="AlphaFoldDB" id="A0A843VGB4"/>
<reference evidence="3" key="1">
    <citation type="submission" date="2017-07" db="EMBL/GenBank/DDBJ databases">
        <title>Taro Niue Genome Assembly and Annotation.</title>
        <authorList>
            <person name="Atibalentja N."/>
            <person name="Keating K."/>
            <person name="Fields C.J."/>
        </authorList>
    </citation>
    <scope>NUCLEOTIDE SEQUENCE</scope>
    <source>
        <strain evidence="3">Niue_2</strain>
        <tissue evidence="3">Leaf</tissue>
    </source>
</reference>
<dbReference type="Proteomes" id="UP000652761">
    <property type="component" value="Unassembled WGS sequence"/>
</dbReference>
<keyword evidence="2" id="KW-1133">Transmembrane helix</keyword>
<dbReference type="EMBL" id="NMUH01001822">
    <property type="protein sequence ID" value="MQL95701.1"/>
    <property type="molecule type" value="Genomic_DNA"/>
</dbReference>
<evidence type="ECO:0000313" key="4">
    <source>
        <dbReference type="Proteomes" id="UP000652761"/>
    </source>
</evidence>
<gene>
    <name evidence="3" type="ORF">Taro_028363</name>
</gene>